<dbReference type="SUPFAM" id="SSF53098">
    <property type="entry name" value="Ribonuclease H-like"/>
    <property type="match status" value="1"/>
</dbReference>
<evidence type="ECO:0000313" key="3">
    <source>
        <dbReference type="EnsemblMetazoa" id="G18359.1:cds"/>
    </source>
</evidence>
<dbReference type="InterPro" id="IPR012337">
    <property type="entry name" value="RNaseH-like_sf"/>
</dbReference>
<dbReference type="AlphaFoldDB" id="A0A8W8JD45"/>
<evidence type="ECO:0000259" key="2">
    <source>
        <dbReference type="Pfam" id="PF25244"/>
    </source>
</evidence>
<evidence type="ECO:0000313" key="4">
    <source>
        <dbReference type="Proteomes" id="UP000005408"/>
    </source>
</evidence>
<proteinExistence type="predicted"/>
<dbReference type="InterPro" id="IPR057617">
    <property type="entry name" value="PML_C"/>
</dbReference>
<keyword evidence="1" id="KW-1133">Transmembrane helix</keyword>
<feature type="transmembrane region" description="Helical" evidence="1">
    <location>
        <begin position="367"/>
        <end position="392"/>
    </location>
</feature>
<dbReference type="InterPro" id="IPR036397">
    <property type="entry name" value="RNaseH_sf"/>
</dbReference>
<feature type="domain" description="PML C-terminal" evidence="2">
    <location>
        <begin position="234"/>
        <end position="293"/>
    </location>
</feature>
<dbReference type="EnsemblMetazoa" id="G18359.1">
    <property type="protein sequence ID" value="G18359.1:cds"/>
    <property type="gene ID" value="G18359"/>
</dbReference>
<keyword evidence="1" id="KW-0812">Transmembrane</keyword>
<keyword evidence="4" id="KW-1185">Reference proteome</keyword>
<evidence type="ECO:0000256" key="1">
    <source>
        <dbReference type="SAM" id="Phobius"/>
    </source>
</evidence>
<dbReference type="Proteomes" id="UP000005408">
    <property type="component" value="Unassembled WGS sequence"/>
</dbReference>
<organism evidence="3 4">
    <name type="scientific">Magallana gigas</name>
    <name type="common">Pacific oyster</name>
    <name type="synonym">Crassostrea gigas</name>
    <dbReference type="NCBI Taxonomy" id="29159"/>
    <lineage>
        <taxon>Eukaryota</taxon>
        <taxon>Metazoa</taxon>
        <taxon>Spiralia</taxon>
        <taxon>Lophotrochozoa</taxon>
        <taxon>Mollusca</taxon>
        <taxon>Bivalvia</taxon>
        <taxon>Autobranchia</taxon>
        <taxon>Pteriomorphia</taxon>
        <taxon>Ostreida</taxon>
        <taxon>Ostreoidea</taxon>
        <taxon>Ostreidae</taxon>
        <taxon>Magallana</taxon>
    </lineage>
</organism>
<name>A0A8W8JD45_MAGGI</name>
<dbReference type="Pfam" id="PF25244">
    <property type="entry name" value="PML_C"/>
    <property type="match status" value="1"/>
</dbReference>
<dbReference type="Gene3D" id="3.30.420.10">
    <property type="entry name" value="Ribonuclease H-like superfamily/Ribonuclease H"/>
    <property type="match status" value="1"/>
</dbReference>
<dbReference type="GO" id="GO:0003676">
    <property type="term" value="F:nucleic acid binding"/>
    <property type="evidence" value="ECO:0007669"/>
    <property type="project" value="InterPro"/>
</dbReference>
<protein>
    <recommendedName>
        <fullName evidence="2">PML C-terminal domain-containing protein</fullName>
    </recommendedName>
</protein>
<sequence>MVDKGVNFTKVVADEDTTTSSHLRTIHNNITKISGRNHIRKTFSSNLYGLQPKHKSLSTKVNRRLGLSQGKHTKKFCYLRDSQSRKRQAIARTKKAKRRRIELKAKKCQTTSCKEIREGPTYMSGVGIGDPYSAVKEIPRPSSVPQHQSLSSIKDHSHVFFDLETTGLARTSHILQVGAVCGDETFSTYVMPKEQITPSASEVTGLKLHNGALYHNERKYALSAYCYQKVVKRNIPSLQCLVVKNVLSAGMAKKVAGSGLDFECLRLAHSRSADVIHALFTEQCGNSSVRVTKCGTNGNLSVKCGSPTEAIVTTTTTVSSTLIITPPIESTSVAANDKNTDATRSSNTVNSSFDSLLVESTQDDLEIIYIIAGFGSGGAIILVGLVVLILIVMKMKRSMSAENKERSSEGDKTH</sequence>
<accession>A0A8W8JD45</accession>
<keyword evidence="1" id="KW-0472">Membrane</keyword>
<reference evidence="3" key="1">
    <citation type="submission" date="2022-08" db="UniProtKB">
        <authorList>
            <consortium name="EnsemblMetazoa"/>
        </authorList>
    </citation>
    <scope>IDENTIFICATION</scope>
    <source>
        <strain evidence="3">05x7-T-G4-1.051#20</strain>
    </source>
</reference>